<protein>
    <submittedName>
        <fullName evidence="1">Uncharacterized protein</fullName>
    </submittedName>
</protein>
<sequence length="218" mass="25293">MQQHQYKNSITPTNDQCYHSHRLILYPRRSRLPGIHMLPGLPPPSVWASGDPLHPCHTQILSVFFDNFRTLLQQQQQQQQAFYAEWFTRSVLENIRAECLEKPRSSESSIGTTAIAVKSTVENTEHRSTANIALQQTMLQPIAPPEKGWRKGEPLHPYYVLMLSRFENQSWRFFEAEFGGTVVFEGQGFRAEVAEFEAVIMREYTKMWVEMFGREQTG</sequence>
<organism evidence="1 2">
    <name type="scientific">Emergomyces africanus</name>
    <dbReference type="NCBI Taxonomy" id="1955775"/>
    <lineage>
        <taxon>Eukaryota</taxon>
        <taxon>Fungi</taxon>
        <taxon>Dikarya</taxon>
        <taxon>Ascomycota</taxon>
        <taxon>Pezizomycotina</taxon>
        <taxon>Eurotiomycetes</taxon>
        <taxon>Eurotiomycetidae</taxon>
        <taxon>Onygenales</taxon>
        <taxon>Ajellomycetaceae</taxon>
        <taxon>Emergomyces</taxon>
    </lineage>
</organism>
<dbReference type="AlphaFoldDB" id="A0A1B7P339"/>
<evidence type="ECO:0000313" key="2">
    <source>
        <dbReference type="Proteomes" id="UP000091918"/>
    </source>
</evidence>
<proteinExistence type="predicted"/>
<dbReference type="Proteomes" id="UP000091918">
    <property type="component" value="Unassembled WGS sequence"/>
</dbReference>
<accession>A0A1B7P339</accession>
<keyword evidence="2" id="KW-1185">Reference proteome</keyword>
<reference evidence="1 2" key="1">
    <citation type="submission" date="2015-07" db="EMBL/GenBank/DDBJ databases">
        <title>Emmonsia species relationships and genome sequence.</title>
        <authorList>
            <person name="Cuomo C.A."/>
            <person name="Schwartz I.S."/>
            <person name="Kenyon C."/>
            <person name="de Hoog G.S."/>
            <person name="Govender N.P."/>
            <person name="Botha A."/>
            <person name="Moreno L."/>
            <person name="de Vries M."/>
            <person name="Munoz J.F."/>
            <person name="Stielow J.B."/>
        </authorList>
    </citation>
    <scope>NUCLEOTIDE SEQUENCE [LARGE SCALE GENOMIC DNA]</scope>
    <source>
        <strain evidence="1 2">CBS 136260</strain>
    </source>
</reference>
<gene>
    <name evidence="1" type="ORF">ACJ72_02192</name>
</gene>
<name>A0A1B7P339_9EURO</name>
<evidence type="ECO:0000313" key="1">
    <source>
        <dbReference type="EMBL" id="OAX83445.1"/>
    </source>
</evidence>
<comment type="caution">
    <text evidence="1">The sequence shown here is derived from an EMBL/GenBank/DDBJ whole genome shotgun (WGS) entry which is preliminary data.</text>
</comment>
<dbReference type="EMBL" id="LGUA01000175">
    <property type="protein sequence ID" value="OAX83445.1"/>
    <property type="molecule type" value="Genomic_DNA"/>
</dbReference>
<dbReference type="OrthoDB" id="4182511at2759"/>